<dbReference type="FunFam" id="1.25.40.440:FF:000001">
    <property type="entry name" value="Nuclear pore complex subunit"/>
    <property type="match status" value="1"/>
</dbReference>
<dbReference type="PANTHER" id="PTHR10350">
    <property type="entry name" value="NUCLEAR PORE COMPLEX PROTEIN NUP155"/>
    <property type="match status" value="1"/>
</dbReference>
<dbReference type="Pfam" id="PF03177">
    <property type="entry name" value="Nucleoporin_C"/>
    <property type="match status" value="1"/>
</dbReference>
<comment type="subcellular location">
    <subcellularLocation>
        <location evidence="1">Nucleus membrane</location>
        <topology evidence="1">Peripheral membrane protein</topology>
        <orientation evidence="1">Cytoplasmic side</orientation>
    </subcellularLocation>
    <subcellularLocation>
        <location evidence="3">Nucleus membrane</location>
        <topology evidence="3">Peripheral membrane protein</topology>
        <orientation evidence="3">Nucleoplasmic side</orientation>
    </subcellularLocation>
    <subcellularLocation>
        <location evidence="2">Nucleus</location>
        <location evidence="2">Nuclear pore complex</location>
    </subcellularLocation>
</comment>
<dbReference type="InterPro" id="IPR042538">
    <property type="entry name" value="Nucleoporin_Nup155_C_3"/>
</dbReference>
<keyword evidence="16" id="KW-1185">Reference proteome</keyword>
<keyword evidence="11" id="KW-0539">Nucleus</keyword>
<dbReference type="STRING" id="331657.A0A4U0XX69"/>
<accession>A0A4U0XX69</accession>
<feature type="compositionally biased region" description="Polar residues" evidence="12">
    <location>
        <begin position="54"/>
        <end position="63"/>
    </location>
</feature>
<evidence type="ECO:0000256" key="3">
    <source>
        <dbReference type="ARBA" id="ARBA00004620"/>
    </source>
</evidence>
<keyword evidence="7" id="KW-0653">Protein transport</keyword>
<dbReference type="Gene3D" id="1.25.40.440">
    <property type="entry name" value="Nucleoporin, helical domain, central subdomain"/>
    <property type="match status" value="1"/>
</dbReference>
<evidence type="ECO:0000313" key="15">
    <source>
        <dbReference type="EMBL" id="TKA80508.1"/>
    </source>
</evidence>
<protein>
    <recommendedName>
        <fullName evidence="17">Non-repetitive nucleoporin</fullName>
    </recommendedName>
</protein>
<evidence type="ECO:0000256" key="6">
    <source>
        <dbReference type="ARBA" id="ARBA00022816"/>
    </source>
</evidence>
<dbReference type="Proteomes" id="UP000308768">
    <property type="component" value="Unassembled WGS sequence"/>
</dbReference>
<dbReference type="InterPro" id="IPR004870">
    <property type="entry name" value="Nucleoporin_Nup155"/>
</dbReference>
<evidence type="ECO:0000259" key="14">
    <source>
        <dbReference type="Pfam" id="PF08801"/>
    </source>
</evidence>
<dbReference type="GO" id="GO:0006405">
    <property type="term" value="P:RNA export from nucleus"/>
    <property type="evidence" value="ECO:0007669"/>
    <property type="project" value="TreeGrafter"/>
</dbReference>
<evidence type="ECO:0000256" key="8">
    <source>
        <dbReference type="ARBA" id="ARBA00023010"/>
    </source>
</evidence>
<name>A0A4U0XX69_9PEZI</name>
<comment type="similarity">
    <text evidence="4">Belongs to the non-repetitive/WGA-negative nucleoporin family.</text>
</comment>
<proteinExistence type="inferred from homology"/>
<feature type="compositionally biased region" description="Polar residues" evidence="12">
    <location>
        <begin position="440"/>
        <end position="456"/>
    </location>
</feature>
<dbReference type="GO" id="GO:0031965">
    <property type="term" value="C:nuclear membrane"/>
    <property type="evidence" value="ECO:0007669"/>
    <property type="project" value="UniProtKB-SubCell"/>
</dbReference>
<dbReference type="PANTHER" id="PTHR10350:SF6">
    <property type="entry name" value="NUCLEAR PORE COMPLEX PROTEIN NUP155"/>
    <property type="match status" value="1"/>
</dbReference>
<keyword evidence="9" id="KW-0906">Nuclear pore complex</keyword>
<dbReference type="GO" id="GO:0036228">
    <property type="term" value="P:protein localization to nuclear inner membrane"/>
    <property type="evidence" value="ECO:0007669"/>
    <property type="project" value="TreeGrafter"/>
</dbReference>
<dbReference type="OrthoDB" id="338970at2759"/>
<keyword evidence="5" id="KW-0813">Transport</keyword>
<keyword evidence="10" id="KW-0472">Membrane</keyword>
<gene>
    <name evidence="15" type="ORF">B0A49_00330</name>
</gene>
<dbReference type="InterPro" id="IPR042537">
    <property type="entry name" value="Nucleoporin_Nup155_C_2"/>
</dbReference>
<dbReference type="GO" id="GO:0051028">
    <property type="term" value="P:mRNA transport"/>
    <property type="evidence" value="ECO:0007669"/>
    <property type="project" value="UniProtKB-KW"/>
</dbReference>
<evidence type="ECO:0000313" key="16">
    <source>
        <dbReference type="Proteomes" id="UP000308768"/>
    </source>
</evidence>
<keyword evidence="8" id="KW-0811">Translocation</keyword>
<dbReference type="GO" id="GO:0044611">
    <property type="term" value="C:nuclear pore inner ring"/>
    <property type="evidence" value="ECO:0007669"/>
    <property type="project" value="TreeGrafter"/>
</dbReference>
<dbReference type="GO" id="GO:0006606">
    <property type="term" value="P:protein import into nucleus"/>
    <property type="evidence" value="ECO:0007669"/>
    <property type="project" value="TreeGrafter"/>
</dbReference>
<evidence type="ECO:0000256" key="5">
    <source>
        <dbReference type="ARBA" id="ARBA00022448"/>
    </source>
</evidence>
<dbReference type="InterPro" id="IPR007187">
    <property type="entry name" value="Nucleoporin_Nup133/Nup155_C"/>
</dbReference>
<feature type="domain" description="Nucleoporin Nup133/Nup155-like C-terminal" evidence="13">
    <location>
        <begin position="681"/>
        <end position="1349"/>
    </location>
</feature>
<dbReference type="FunFam" id="1.20.120.1880:FF:000004">
    <property type="entry name" value="Non-repetitive nucleoporin, putative"/>
    <property type="match status" value="1"/>
</dbReference>
<feature type="region of interest" description="Disordered" evidence="12">
    <location>
        <begin position="440"/>
        <end position="460"/>
    </location>
</feature>
<keyword evidence="6" id="KW-0509">mRNA transport</keyword>
<evidence type="ECO:0000256" key="12">
    <source>
        <dbReference type="SAM" id="MobiDB-lite"/>
    </source>
</evidence>
<dbReference type="InterPro" id="IPR042533">
    <property type="entry name" value="Nucleoporin_Nup155_C_1"/>
</dbReference>
<dbReference type="InterPro" id="IPR036322">
    <property type="entry name" value="WD40_repeat_dom_sf"/>
</dbReference>
<evidence type="ECO:0000256" key="1">
    <source>
        <dbReference type="ARBA" id="ARBA00004335"/>
    </source>
</evidence>
<evidence type="ECO:0000256" key="10">
    <source>
        <dbReference type="ARBA" id="ARBA00023136"/>
    </source>
</evidence>
<evidence type="ECO:0000256" key="2">
    <source>
        <dbReference type="ARBA" id="ARBA00004567"/>
    </source>
</evidence>
<feature type="compositionally biased region" description="Low complexity" evidence="12">
    <location>
        <begin position="67"/>
        <end position="81"/>
    </location>
</feature>
<dbReference type="FunFam" id="1.20.58.1780:FF:000003">
    <property type="entry name" value="Non-repetitive nucleoporin, putative"/>
    <property type="match status" value="1"/>
</dbReference>
<dbReference type="GO" id="GO:0051292">
    <property type="term" value="P:nuclear pore complex assembly"/>
    <property type="evidence" value="ECO:0007669"/>
    <property type="project" value="UniProtKB-ARBA"/>
</dbReference>
<evidence type="ECO:0000256" key="7">
    <source>
        <dbReference type="ARBA" id="ARBA00022927"/>
    </source>
</evidence>
<dbReference type="GO" id="GO:0000972">
    <property type="term" value="P:transcription-dependent tethering of RNA polymerase II gene DNA at nuclear periphery"/>
    <property type="evidence" value="ECO:0007669"/>
    <property type="project" value="TreeGrafter"/>
</dbReference>
<sequence>MSFSAVAQTPQRPLPGAFMMTPALANRRQSTTAASSIFSRAPSAPTAQDAGRQVVQQQTQIAASQRPGAAAPTSSASPMTPVERAARTINETLGQESRYPDLESYINQGTSSEYDISANPAWAPFQKVKLHDIPERIFDQYNQAQGLSTNMGLFAELNHAWFTIDNSLYLWDYTHPNPDMIGFEEQPHAITSVKLVRPRTGVFVNTITHVLVVSTTSDIILIGVASQPGPGGSQTVTLYQTRMQVPVKGLEVSCVDGSARSGRIFFAGRASNSLYELTYQQEEKWFQNRCGKINHTAKGFTTVLPTFVSKAPPEYVKQIAVDDTRNLVYTLSSTSTIRVFHMKPGNVLDLIIARPLAATMKDISHMVSRSELLVPGTTVTSISPMSTTETSRVSLMGTTSTGCRLFFSATSGTYYSSDSSTAPTSMQVHHVKFPPALLPGQTSSSRGPSPQMTAYQSGAPATDFNSRSLTGTRTGIRYAPGYFFCFVRTDQNPDNDILFMSAPDPGRIKGPQEVSSATKFAESAMWNLLGGNVEDVGLVTPPFAASASPLGFGNELAVQFDQPAAEIAVLTSTGIQTIRRRRLVDVFAAAIRYGGGEDGLEGEVRKFARMYGRGETTATALAVACGQGLDVTSDARVAKITEPEILEYARKAFIDFGGRATLNENSVVDNGSSAIDNVRPSPRHEGIALYISRLVRSIWRPPLIREAITPLGGLVVLPTVPLSKLQSVQRDLTQLQEFLDKNKSLIDGLAGPEALGRVATKQDEIALQGEHRALNALVRLISGVIEGISFVLVLFDERVEEIVLSLSDSSRQRVRQLTYEGLFCTSDGKDLAKELVKAIVNRNIANGSNVDTVAEALRRRCGSFCSADDVVTFKAQEQLKKASENGANSESGRILLNESLKLFQKVAASLTMENLQWAIEQYVSIAFYAGAIQLSLSVAQETDRANRALAWIKDDSPQQDSRQSAFESRKRCYDLIHRIIAAVDQASSQAPEMVDGDYTMTAKRRSEAYDVINNSDDEVFQTSLYDWYLSQGWKDRLLEISSPYVVAYLQRKSIDDVEHADLLWRYYAHYNSFFEAAEVQLMLAKSAFDLTLEQRIEYLSRAKTNASTRTMGMREVRSSRQSRQELLREVSELLDVANLQEDTLQRLKQDTRFPDAERKAMALNQLNGPVLSLEELFNGYADQAEYYDLMILMYEAADHRNPSSIRATWQNLLDQVHTQTVNEGSPQPWEAVSEKIRSLGNRLNLADITFPVHELLPMLEKYAFEHQRGQGPATWVVDTFLDLSVPYETVLPILEAMFYNDEAPFEGRNRKYIANDMLYVIHRWFVDSSRSGTVVFGSEENAAAVSETLKVLLQNGGMDEARVEQCELLRVKIDMAMR</sequence>
<evidence type="ECO:0000259" key="13">
    <source>
        <dbReference type="Pfam" id="PF03177"/>
    </source>
</evidence>
<dbReference type="SUPFAM" id="SSF50978">
    <property type="entry name" value="WD40 repeat-like"/>
    <property type="match status" value="1"/>
</dbReference>
<dbReference type="InterPro" id="IPR014908">
    <property type="entry name" value="Nucleoporin_Nup133/Nup155_N"/>
</dbReference>
<evidence type="ECO:0000256" key="9">
    <source>
        <dbReference type="ARBA" id="ARBA00023132"/>
    </source>
</evidence>
<organism evidence="15 16">
    <name type="scientific">Cryomyces minteri</name>
    <dbReference type="NCBI Taxonomy" id="331657"/>
    <lineage>
        <taxon>Eukaryota</taxon>
        <taxon>Fungi</taxon>
        <taxon>Dikarya</taxon>
        <taxon>Ascomycota</taxon>
        <taxon>Pezizomycotina</taxon>
        <taxon>Dothideomycetes</taxon>
        <taxon>Dothideomycetes incertae sedis</taxon>
        <taxon>Cryomyces</taxon>
    </lineage>
</organism>
<dbReference type="Pfam" id="PF08801">
    <property type="entry name" value="Nucleoporin_N"/>
    <property type="match status" value="1"/>
</dbReference>
<dbReference type="Gene3D" id="1.20.120.1880">
    <property type="entry name" value="Nucleoporin, helical C-terminal domain"/>
    <property type="match status" value="1"/>
</dbReference>
<evidence type="ECO:0008006" key="17">
    <source>
        <dbReference type="Google" id="ProtNLM"/>
    </source>
</evidence>
<dbReference type="FunFam" id="1.25.40.450:FF:000002">
    <property type="entry name" value="Putative non-repetitive nucleoporin"/>
    <property type="match status" value="1"/>
</dbReference>
<dbReference type="GO" id="GO:0017056">
    <property type="term" value="F:structural constituent of nuclear pore"/>
    <property type="evidence" value="ECO:0007669"/>
    <property type="project" value="InterPro"/>
</dbReference>
<reference evidence="15 16" key="1">
    <citation type="submission" date="2017-03" db="EMBL/GenBank/DDBJ databases">
        <title>Genomes of endolithic fungi from Antarctica.</title>
        <authorList>
            <person name="Coleine C."/>
            <person name="Masonjones S."/>
            <person name="Stajich J.E."/>
        </authorList>
    </citation>
    <scope>NUCLEOTIDE SEQUENCE [LARGE SCALE GENOMIC DNA]</scope>
    <source>
        <strain evidence="15 16">CCFEE 5187</strain>
    </source>
</reference>
<feature type="region of interest" description="Disordered" evidence="12">
    <location>
        <begin position="30"/>
        <end position="82"/>
    </location>
</feature>
<dbReference type="Gene3D" id="1.25.40.450">
    <property type="entry name" value="Nucleoporin, helical domain, N-terminal subdomain"/>
    <property type="match status" value="1"/>
</dbReference>
<comment type="caution">
    <text evidence="15">The sequence shown here is derived from an EMBL/GenBank/DDBJ whole genome shotgun (WGS) entry which is preliminary data.</text>
</comment>
<feature type="domain" description="Nucleoporin Nup133/Nup155-like N-terminal" evidence="14">
    <location>
        <begin position="123"/>
        <end position="575"/>
    </location>
</feature>
<evidence type="ECO:0000256" key="4">
    <source>
        <dbReference type="ARBA" id="ARBA00007373"/>
    </source>
</evidence>
<evidence type="ECO:0000256" key="11">
    <source>
        <dbReference type="ARBA" id="ARBA00023242"/>
    </source>
</evidence>
<dbReference type="Gene3D" id="1.20.58.1780">
    <property type="match status" value="1"/>
</dbReference>
<dbReference type="EMBL" id="NAJN01000056">
    <property type="protein sequence ID" value="TKA80508.1"/>
    <property type="molecule type" value="Genomic_DNA"/>
</dbReference>